<sequence length="274" mass="31095">MASIYENAFLNICAEYSPGVHTGIFSEPTEPDHLLGTFDGTSVYIRLNPHGWKSYELNPLQDRGWTFQEQHSAMEFHNDEQDPVEKWHRVVSDYAMRKLTYDSDKLPAISGIAKRCLAFRDSDDEYLAGLWRKSLLADLTWCYHDEFYNKQGYADIPYVYCAPSWSWASVVATVTPCFTWSLGSTTRSGEPYRPLCDIHDAKCTLKGLDPMGEVSDGSIDISGPILRATITSNDAESYDFTVNDMEDGLYKELFAPDCFEDKEPPGVDALRRMD</sequence>
<gene>
    <name evidence="1" type="ORF">CkaCkLH20_04804</name>
</gene>
<keyword evidence="2" id="KW-1185">Reference proteome</keyword>
<reference evidence="1" key="1">
    <citation type="submission" date="2020-03" db="EMBL/GenBank/DDBJ databases">
        <authorList>
            <person name="He L."/>
        </authorList>
    </citation>
    <scope>NUCLEOTIDE SEQUENCE</scope>
    <source>
        <strain evidence="1">CkLH20</strain>
    </source>
</reference>
<dbReference type="PANTHER" id="PTHR33112:SF16">
    <property type="entry name" value="HETEROKARYON INCOMPATIBILITY DOMAIN-CONTAINING PROTEIN"/>
    <property type="match status" value="1"/>
</dbReference>
<comment type="caution">
    <text evidence="1">The sequence shown here is derived from an EMBL/GenBank/DDBJ whole genome shotgun (WGS) entry which is preliminary data.</text>
</comment>
<dbReference type="EMBL" id="JAATWM020000013">
    <property type="protein sequence ID" value="KAF9877669.1"/>
    <property type="molecule type" value="Genomic_DNA"/>
</dbReference>
<evidence type="ECO:0000313" key="1">
    <source>
        <dbReference type="EMBL" id="KAF9877669.1"/>
    </source>
</evidence>
<protein>
    <submittedName>
        <fullName evidence="1">Uncharacterized protein</fullName>
    </submittedName>
</protein>
<evidence type="ECO:0000313" key="2">
    <source>
        <dbReference type="Proteomes" id="UP000781932"/>
    </source>
</evidence>
<proteinExistence type="predicted"/>
<dbReference type="PANTHER" id="PTHR33112">
    <property type="entry name" value="DOMAIN PROTEIN, PUTATIVE-RELATED"/>
    <property type="match status" value="1"/>
</dbReference>
<accession>A0A9P6I7I8</accession>
<name>A0A9P6I7I8_9PEZI</name>
<dbReference type="GeneID" id="62160597"/>
<organism evidence="1 2">
    <name type="scientific">Colletotrichum karsti</name>
    <dbReference type="NCBI Taxonomy" id="1095194"/>
    <lineage>
        <taxon>Eukaryota</taxon>
        <taxon>Fungi</taxon>
        <taxon>Dikarya</taxon>
        <taxon>Ascomycota</taxon>
        <taxon>Pezizomycotina</taxon>
        <taxon>Sordariomycetes</taxon>
        <taxon>Hypocreomycetidae</taxon>
        <taxon>Glomerellales</taxon>
        <taxon>Glomerellaceae</taxon>
        <taxon>Colletotrichum</taxon>
        <taxon>Colletotrichum boninense species complex</taxon>
    </lineage>
</organism>
<dbReference type="RefSeq" id="XP_038747130.1">
    <property type="nucleotide sequence ID" value="XM_038887523.1"/>
</dbReference>
<dbReference type="AlphaFoldDB" id="A0A9P6I7I8"/>
<dbReference type="Proteomes" id="UP000781932">
    <property type="component" value="Unassembled WGS sequence"/>
</dbReference>
<dbReference type="OrthoDB" id="4813253at2759"/>
<reference evidence="1" key="2">
    <citation type="submission" date="2020-11" db="EMBL/GenBank/DDBJ databases">
        <title>Whole genome sequencing of Colletotrichum sp.</title>
        <authorList>
            <person name="Li H."/>
        </authorList>
    </citation>
    <scope>NUCLEOTIDE SEQUENCE</scope>
    <source>
        <strain evidence="1">CkLH20</strain>
    </source>
</reference>